<dbReference type="RefSeq" id="WP_130763009.1">
    <property type="nucleotide sequence ID" value="NZ_SIOX01000008.1"/>
</dbReference>
<sequence length="269" mass="30453">MDDVSIKVHVINHYLDTETTAPTLRIAIAHSVPGFSTGVGSSRTVLGVRPYGASGRSFHGYGLVVEIDDHGGGEPFGRYNTRHVDIPEHLEAFDVWEELNDIEGGLRYFAQDKIDDPNFHQGIIDRGVEYVEAVNQVLIYDPKAKIDLDESLEEIFDGAYWAPWMRSLPVHAPHVDIQNVEIVEREQETLLLRFEYYFADLSGLSVHNRELEFVDLVRGRWKVRTGRYSALRGLCPAFNGWQLPQVYADLQRALDDGRVVEKPLTSTST</sequence>
<proteinExistence type="predicted"/>
<evidence type="ECO:0000313" key="1">
    <source>
        <dbReference type="EMBL" id="TAX67625.1"/>
    </source>
</evidence>
<evidence type="ECO:0008006" key="3">
    <source>
        <dbReference type="Google" id="ProtNLM"/>
    </source>
</evidence>
<dbReference type="Proteomes" id="UP000291659">
    <property type="component" value="Unassembled WGS sequence"/>
</dbReference>
<keyword evidence="2" id="KW-1185">Reference proteome</keyword>
<reference evidence="1 2" key="1">
    <citation type="submission" date="2019-02" db="EMBL/GenBank/DDBJ databases">
        <title>The genomic architecture of introgression among sibling species of bacteria.</title>
        <authorList>
            <person name="Cavassim M.I.A."/>
            <person name="Moeskjaer S."/>
            <person name="Moslemi C."/>
            <person name="Fields B."/>
            <person name="Bachmann A."/>
            <person name="Vilhjalmsson B."/>
            <person name="Schierup M.H."/>
            <person name="Young J.P.W."/>
            <person name="Andersen S.U."/>
        </authorList>
    </citation>
    <scope>NUCLEOTIDE SEQUENCE [LARGE SCALE GENOMIC DNA]</scope>
    <source>
        <strain evidence="1 2">SM141A</strain>
        <plasmid evidence="1">pSM141A_Rh17</plasmid>
    </source>
</reference>
<accession>A0ABY1X0M1</accession>
<protein>
    <recommendedName>
        <fullName evidence="3">SnoaL-like domain-containing protein</fullName>
    </recommendedName>
</protein>
<dbReference type="EMBL" id="SIOX01000008">
    <property type="protein sequence ID" value="TAX67625.1"/>
    <property type="molecule type" value="Genomic_DNA"/>
</dbReference>
<keyword evidence="1" id="KW-0614">Plasmid</keyword>
<name>A0ABY1X0M1_9HYPH</name>
<evidence type="ECO:0000313" key="2">
    <source>
        <dbReference type="Proteomes" id="UP000291659"/>
    </source>
</evidence>
<gene>
    <name evidence="1" type="ORF">ELH98_30340</name>
</gene>
<comment type="caution">
    <text evidence="1">The sequence shown here is derived from an EMBL/GenBank/DDBJ whole genome shotgun (WGS) entry which is preliminary data.</text>
</comment>
<geneLocation type="plasmid" evidence="1">
    <name>pSM141A_Rh17</name>
</geneLocation>
<organism evidence="1 2">
    <name type="scientific">Rhizobium ruizarguesonis</name>
    <dbReference type="NCBI Taxonomy" id="2081791"/>
    <lineage>
        <taxon>Bacteria</taxon>
        <taxon>Pseudomonadati</taxon>
        <taxon>Pseudomonadota</taxon>
        <taxon>Alphaproteobacteria</taxon>
        <taxon>Hyphomicrobiales</taxon>
        <taxon>Rhizobiaceae</taxon>
        <taxon>Rhizobium/Agrobacterium group</taxon>
        <taxon>Rhizobium</taxon>
    </lineage>
</organism>